<organism evidence="3 4">
    <name type="scientific">Burkholderia singularis</name>
    <dbReference type="NCBI Taxonomy" id="1503053"/>
    <lineage>
        <taxon>Bacteria</taxon>
        <taxon>Pseudomonadati</taxon>
        <taxon>Pseudomonadota</taxon>
        <taxon>Betaproteobacteria</taxon>
        <taxon>Burkholderiales</taxon>
        <taxon>Burkholderiaceae</taxon>
        <taxon>Burkholderia</taxon>
        <taxon>pseudomallei group</taxon>
    </lineage>
</organism>
<dbReference type="Gene3D" id="3.40.50.1820">
    <property type="entry name" value="alpha/beta hydrolase"/>
    <property type="match status" value="1"/>
</dbReference>
<evidence type="ECO:0000259" key="2">
    <source>
        <dbReference type="Pfam" id="PF12146"/>
    </source>
</evidence>
<dbReference type="InterPro" id="IPR022742">
    <property type="entry name" value="Hydrolase_4"/>
</dbReference>
<protein>
    <recommendedName>
        <fullName evidence="2">Serine aminopeptidase S33 domain-containing protein</fullName>
    </recommendedName>
</protein>
<dbReference type="EMBL" id="LOWA01000057">
    <property type="protein sequence ID" value="KVE23551.1"/>
    <property type="molecule type" value="Genomic_DNA"/>
</dbReference>
<dbReference type="Proteomes" id="UP000062788">
    <property type="component" value="Unassembled WGS sequence"/>
</dbReference>
<gene>
    <name evidence="3" type="ORF">WS67_23020</name>
</gene>
<feature type="chain" id="PRO_5007114240" description="Serine aminopeptidase S33 domain-containing protein" evidence="1">
    <location>
        <begin position="27"/>
        <end position="341"/>
    </location>
</feature>
<accession>A0A103DW81</accession>
<evidence type="ECO:0000313" key="4">
    <source>
        <dbReference type="Proteomes" id="UP000062788"/>
    </source>
</evidence>
<comment type="caution">
    <text evidence="3">The sequence shown here is derived from an EMBL/GenBank/DDBJ whole genome shotgun (WGS) entry which is preliminary data.</text>
</comment>
<name>A0A103DW81_9BURK</name>
<reference evidence="3 4" key="1">
    <citation type="submission" date="2015-11" db="EMBL/GenBank/DDBJ databases">
        <title>Expanding the genomic diversity of Burkholderia species for the development of highly accurate diagnostics.</title>
        <authorList>
            <person name="Sahl J."/>
            <person name="Keim P."/>
            <person name="Wagner D."/>
        </authorList>
    </citation>
    <scope>NUCLEOTIDE SEQUENCE [LARGE SCALE GENOMIC DNA]</scope>
    <source>
        <strain evidence="3 4">TSV85</strain>
    </source>
</reference>
<dbReference type="AlphaFoldDB" id="A0A103DW81"/>
<keyword evidence="1" id="KW-0732">Signal</keyword>
<dbReference type="InterPro" id="IPR029058">
    <property type="entry name" value="AB_hydrolase_fold"/>
</dbReference>
<evidence type="ECO:0000313" key="3">
    <source>
        <dbReference type="EMBL" id="KVE23551.1"/>
    </source>
</evidence>
<feature type="domain" description="Serine aminopeptidase S33" evidence="2">
    <location>
        <begin position="64"/>
        <end position="209"/>
    </location>
</feature>
<dbReference type="SUPFAM" id="SSF53474">
    <property type="entry name" value="alpha/beta-Hydrolases"/>
    <property type="match status" value="1"/>
</dbReference>
<feature type="signal peptide" evidence="1">
    <location>
        <begin position="1"/>
        <end position="26"/>
    </location>
</feature>
<dbReference type="OrthoDB" id="8612291at2"/>
<dbReference type="Pfam" id="PF12146">
    <property type="entry name" value="Hydrolase_4"/>
    <property type="match status" value="1"/>
</dbReference>
<dbReference type="RefSeq" id="WP_059520442.1">
    <property type="nucleotide sequence ID" value="NZ_LOWA01000057.1"/>
</dbReference>
<evidence type="ECO:0000256" key="1">
    <source>
        <dbReference type="SAM" id="SignalP"/>
    </source>
</evidence>
<keyword evidence="4" id="KW-1185">Reference proteome</keyword>
<proteinExistence type="predicted"/>
<sequence>MRPLAILRRLCAVALTGLALPSATQAATQQHCTAAFDAYRLGLAAAGVADKHLPFMILQPDSRTDTAVLLIHGLYESPYFLRGAASRFAAAGYNVVPLLLPGHWDAGWRSIDTVTYRDWLATADFGLDVAHCVGQHVIVAGHSLGGTLALYTALAHPRDVDALVLWAPATELRALPTLGGVIGKASGIAGNTFTRKRADADESARLSGNPVFQLYEMIQYLGRTYGDAIPLDNGKRRDLPLSYVRLGAQVRAPVFAIVPLRDPAVDARETLSLLAQMPQISELIVYPEESAVWHANVAKSSMDTYRSQPGDYNPSFDWMMDRILAFTARVAPANRAMSAER</sequence>